<evidence type="ECO:0000259" key="4">
    <source>
        <dbReference type="PROSITE" id="PS50893"/>
    </source>
</evidence>
<dbReference type="Pfam" id="PF00005">
    <property type="entry name" value="ABC_tran"/>
    <property type="match status" value="1"/>
</dbReference>
<dbReference type="Gene3D" id="3.40.50.300">
    <property type="entry name" value="P-loop containing nucleotide triphosphate hydrolases"/>
    <property type="match status" value="1"/>
</dbReference>
<evidence type="ECO:0000256" key="2">
    <source>
        <dbReference type="ARBA" id="ARBA00022741"/>
    </source>
</evidence>
<keyword evidence="6" id="KW-1185">Reference proteome</keyword>
<evidence type="ECO:0000313" key="6">
    <source>
        <dbReference type="Proteomes" id="UP000626697"/>
    </source>
</evidence>
<name>A0ABR6CJU8_9BACI</name>
<comment type="caution">
    <text evidence="5">The sequence shown here is derived from an EMBL/GenBank/DDBJ whole genome shotgun (WGS) entry which is preliminary data.</text>
</comment>
<dbReference type="InterPro" id="IPR003593">
    <property type="entry name" value="AAA+_ATPase"/>
</dbReference>
<dbReference type="CDD" id="cd03230">
    <property type="entry name" value="ABC_DR_subfamily_A"/>
    <property type="match status" value="1"/>
</dbReference>
<sequence>MELTYIIEGIVDMSLLEINNLVGGYTRIPVLKGISFDIQPNQLVGLIGLNGAGKSTTIKHIIGLMEEKSGSITINGKTFAENPDEYRKQYTYIPETPILYDELTLEEHLRLTAMAYGLPEAVFKDRMEKLLKEFHMEKRLSWFPAHFSKGMRQKVMIMCAFLVQPSLYIVDEPFVGLDPLGIQSLLDLMQSMKESGAGILMSTHILATAERYCDSFVILHNGEIRAKGDLEQLRSQFDMPGATLDDLYIQLTKEESKNE</sequence>
<organism evidence="5 6">
    <name type="scientific">Peribacillus huizhouensis</name>
    <dbReference type="NCBI Taxonomy" id="1501239"/>
    <lineage>
        <taxon>Bacteria</taxon>
        <taxon>Bacillati</taxon>
        <taxon>Bacillota</taxon>
        <taxon>Bacilli</taxon>
        <taxon>Bacillales</taxon>
        <taxon>Bacillaceae</taxon>
        <taxon>Peribacillus</taxon>
    </lineage>
</organism>
<dbReference type="SUPFAM" id="SSF52540">
    <property type="entry name" value="P-loop containing nucleoside triphosphate hydrolases"/>
    <property type="match status" value="1"/>
</dbReference>
<reference evidence="5 6" key="1">
    <citation type="submission" date="2020-08" db="EMBL/GenBank/DDBJ databases">
        <title>Genomic Encyclopedia of Type Strains, Phase IV (KMG-IV): sequencing the most valuable type-strain genomes for metagenomic binning, comparative biology and taxonomic classification.</title>
        <authorList>
            <person name="Goeker M."/>
        </authorList>
    </citation>
    <scope>NUCLEOTIDE SEQUENCE [LARGE SCALE GENOMIC DNA]</scope>
    <source>
        <strain evidence="5 6">DSM 105481</strain>
    </source>
</reference>
<evidence type="ECO:0000313" key="5">
    <source>
        <dbReference type="EMBL" id="MBA9025262.1"/>
    </source>
</evidence>
<dbReference type="PANTHER" id="PTHR42939:SF5">
    <property type="entry name" value="ABC-TYPE TRANSPORTER ATP-BINDING PROTEIN ECSA"/>
    <property type="match status" value="1"/>
</dbReference>
<accession>A0ABR6CJU8</accession>
<keyword evidence="1" id="KW-0813">Transport</keyword>
<gene>
    <name evidence="5" type="ORF">HNP81_000544</name>
</gene>
<keyword evidence="2" id="KW-0547">Nucleotide-binding</keyword>
<protein>
    <submittedName>
        <fullName evidence="5">ABC-2 type transport system ATP-binding protein</fullName>
    </submittedName>
</protein>
<evidence type="ECO:0000256" key="3">
    <source>
        <dbReference type="ARBA" id="ARBA00022840"/>
    </source>
</evidence>
<dbReference type="PROSITE" id="PS50893">
    <property type="entry name" value="ABC_TRANSPORTER_2"/>
    <property type="match status" value="1"/>
</dbReference>
<dbReference type="InterPro" id="IPR051782">
    <property type="entry name" value="ABC_Transporter_VariousFunc"/>
</dbReference>
<dbReference type="InterPro" id="IPR027417">
    <property type="entry name" value="P-loop_NTPase"/>
</dbReference>
<keyword evidence="3 5" id="KW-0067">ATP-binding</keyword>
<dbReference type="EMBL" id="JACJHX010000001">
    <property type="protein sequence ID" value="MBA9025262.1"/>
    <property type="molecule type" value="Genomic_DNA"/>
</dbReference>
<feature type="domain" description="ABC transporter" evidence="4">
    <location>
        <begin position="16"/>
        <end position="246"/>
    </location>
</feature>
<dbReference type="GO" id="GO:0005524">
    <property type="term" value="F:ATP binding"/>
    <property type="evidence" value="ECO:0007669"/>
    <property type="project" value="UniProtKB-KW"/>
</dbReference>
<dbReference type="PANTHER" id="PTHR42939">
    <property type="entry name" value="ABC TRANSPORTER ATP-BINDING PROTEIN ALBC-RELATED"/>
    <property type="match status" value="1"/>
</dbReference>
<dbReference type="Proteomes" id="UP000626697">
    <property type="component" value="Unassembled WGS sequence"/>
</dbReference>
<dbReference type="SMART" id="SM00382">
    <property type="entry name" value="AAA"/>
    <property type="match status" value="1"/>
</dbReference>
<evidence type="ECO:0000256" key="1">
    <source>
        <dbReference type="ARBA" id="ARBA00022448"/>
    </source>
</evidence>
<dbReference type="InterPro" id="IPR003439">
    <property type="entry name" value="ABC_transporter-like_ATP-bd"/>
</dbReference>
<proteinExistence type="predicted"/>